<reference evidence="3" key="1">
    <citation type="submission" date="2016-10" db="EMBL/GenBank/DDBJ databases">
        <authorList>
            <person name="Varghese N."/>
        </authorList>
    </citation>
    <scope>NUCLEOTIDE SEQUENCE [LARGE SCALE GENOMIC DNA]</scope>
    <source>
        <strain evidence="3">DSM 18820</strain>
    </source>
</reference>
<dbReference type="AlphaFoldDB" id="A0A1I7KF04"/>
<name>A0A1I7KF04_9BACT</name>
<sequence length="185" mass="20234">MAQQATQVALGTKAHNFALLDTVSDKLVSLGDVASQQATVLMFICNHCPYVQHILPALVQLANKYKAQGVTFVAINSNDVNQYPEDGPQQMKELAQRVQLPFPYLYDQTQQVARTYGAECTPEFFVYDGNLNLAYHGQFDDSRPGNAQQATGKDVAAALDALLAGQVVPEQQAQAIGCGIKWRVF</sequence>
<dbReference type="PANTHER" id="PTHR43640">
    <property type="entry name" value="OS07G0260300 PROTEIN"/>
    <property type="match status" value="1"/>
</dbReference>
<evidence type="ECO:0000313" key="2">
    <source>
        <dbReference type="EMBL" id="SFU95969.1"/>
    </source>
</evidence>
<dbReference type="Pfam" id="PF00578">
    <property type="entry name" value="AhpC-TSA"/>
    <property type="match status" value="1"/>
</dbReference>
<dbReference type="Gene3D" id="3.40.30.10">
    <property type="entry name" value="Glutaredoxin"/>
    <property type="match status" value="1"/>
</dbReference>
<dbReference type="PANTHER" id="PTHR43640:SF1">
    <property type="entry name" value="THIOREDOXIN-DEPENDENT PEROXIREDOXIN"/>
    <property type="match status" value="1"/>
</dbReference>
<dbReference type="SUPFAM" id="SSF52833">
    <property type="entry name" value="Thioredoxin-like"/>
    <property type="match status" value="1"/>
</dbReference>
<protein>
    <submittedName>
        <fullName evidence="2">Thiol-disulfide isomerase or thioredoxin</fullName>
    </submittedName>
</protein>
<gene>
    <name evidence="2" type="ORF">SAMN04487941_3646</name>
</gene>
<accession>A0A1I7KF04</accession>
<dbReference type="CDD" id="cd02969">
    <property type="entry name" value="PRX_like1"/>
    <property type="match status" value="1"/>
</dbReference>
<organism evidence="2 3">
    <name type="scientific">Pontibacter akesuensis</name>
    <dbReference type="NCBI Taxonomy" id="388950"/>
    <lineage>
        <taxon>Bacteria</taxon>
        <taxon>Pseudomonadati</taxon>
        <taxon>Bacteroidota</taxon>
        <taxon>Cytophagia</taxon>
        <taxon>Cytophagales</taxon>
        <taxon>Hymenobacteraceae</taxon>
        <taxon>Pontibacter</taxon>
    </lineage>
</organism>
<dbReference type="STRING" id="388950.GCA_001611675_02982"/>
<dbReference type="GO" id="GO:0016491">
    <property type="term" value="F:oxidoreductase activity"/>
    <property type="evidence" value="ECO:0007669"/>
    <property type="project" value="InterPro"/>
</dbReference>
<evidence type="ECO:0000313" key="3">
    <source>
        <dbReference type="Proteomes" id="UP000182491"/>
    </source>
</evidence>
<dbReference type="RefSeq" id="WP_068838893.1">
    <property type="nucleotide sequence ID" value="NZ_BMXC01000006.1"/>
</dbReference>
<dbReference type="Proteomes" id="UP000182491">
    <property type="component" value="Unassembled WGS sequence"/>
</dbReference>
<evidence type="ECO:0000259" key="1">
    <source>
        <dbReference type="PROSITE" id="PS51352"/>
    </source>
</evidence>
<proteinExistence type="predicted"/>
<keyword evidence="2" id="KW-0413">Isomerase</keyword>
<dbReference type="GO" id="GO:0016853">
    <property type="term" value="F:isomerase activity"/>
    <property type="evidence" value="ECO:0007669"/>
    <property type="project" value="UniProtKB-KW"/>
</dbReference>
<dbReference type="PROSITE" id="PS51352">
    <property type="entry name" value="THIOREDOXIN_2"/>
    <property type="match status" value="1"/>
</dbReference>
<dbReference type="InterPro" id="IPR000866">
    <property type="entry name" value="AhpC/TSA"/>
</dbReference>
<dbReference type="OrthoDB" id="9809746at2"/>
<dbReference type="InterPro" id="IPR036249">
    <property type="entry name" value="Thioredoxin-like_sf"/>
</dbReference>
<feature type="domain" description="Thioredoxin" evidence="1">
    <location>
        <begin position="8"/>
        <end position="164"/>
    </location>
</feature>
<keyword evidence="3" id="KW-1185">Reference proteome</keyword>
<dbReference type="EMBL" id="FPCA01000005">
    <property type="protein sequence ID" value="SFU95969.1"/>
    <property type="molecule type" value="Genomic_DNA"/>
</dbReference>
<dbReference type="GO" id="GO:0016209">
    <property type="term" value="F:antioxidant activity"/>
    <property type="evidence" value="ECO:0007669"/>
    <property type="project" value="InterPro"/>
</dbReference>
<dbReference type="InterPro" id="IPR047262">
    <property type="entry name" value="PRX-like1"/>
</dbReference>
<dbReference type="InterPro" id="IPR013766">
    <property type="entry name" value="Thioredoxin_domain"/>
</dbReference>